<keyword evidence="2" id="KW-1185">Reference proteome</keyword>
<proteinExistence type="predicted"/>
<evidence type="ECO:0008006" key="3">
    <source>
        <dbReference type="Google" id="ProtNLM"/>
    </source>
</evidence>
<dbReference type="EMBL" id="RCWN01000001">
    <property type="protein sequence ID" value="RLQ88347.1"/>
    <property type="molecule type" value="Genomic_DNA"/>
</dbReference>
<name>A0A3L7JC82_9HYPH</name>
<evidence type="ECO:0000313" key="2">
    <source>
        <dbReference type="Proteomes" id="UP000281094"/>
    </source>
</evidence>
<comment type="caution">
    <text evidence="1">The sequence shown here is derived from an EMBL/GenBank/DDBJ whole genome shotgun (WGS) entry which is preliminary data.</text>
</comment>
<sequence length="73" mass="8264">MSRALQSAIPFVVRLVRGLAGAVFSFRHSIASRRKTTSNKRLQIDLETAPEDRLRDLGLMDGRPGRRGRADWE</sequence>
<organism evidence="1 2">
    <name type="scientific">Notoacmeibacter ruber</name>
    <dbReference type="NCBI Taxonomy" id="2670375"/>
    <lineage>
        <taxon>Bacteria</taxon>
        <taxon>Pseudomonadati</taxon>
        <taxon>Pseudomonadota</taxon>
        <taxon>Alphaproteobacteria</taxon>
        <taxon>Hyphomicrobiales</taxon>
        <taxon>Notoacmeibacteraceae</taxon>
        <taxon>Notoacmeibacter</taxon>
    </lineage>
</organism>
<dbReference type="AlphaFoldDB" id="A0A3L7JC82"/>
<evidence type="ECO:0000313" key="1">
    <source>
        <dbReference type="EMBL" id="RLQ88347.1"/>
    </source>
</evidence>
<dbReference type="Proteomes" id="UP000281094">
    <property type="component" value="Unassembled WGS sequence"/>
</dbReference>
<protein>
    <recommendedName>
        <fullName evidence="3">DUF1127 domain-containing protein</fullName>
    </recommendedName>
</protein>
<gene>
    <name evidence="1" type="ORF">D8780_09160</name>
</gene>
<accession>A0A3L7JC82</accession>
<reference evidence="1 2" key="1">
    <citation type="submission" date="2018-10" db="EMBL/GenBank/DDBJ databases">
        <title>Notoacmeibacter sp. M2BS9Y-3-1, whole genome shotgun sequence.</title>
        <authorList>
            <person name="Tuo L."/>
        </authorList>
    </citation>
    <scope>NUCLEOTIDE SEQUENCE [LARGE SCALE GENOMIC DNA]</scope>
    <source>
        <strain evidence="1 2">M2BS9Y-3-1</strain>
    </source>
</reference>